<feature type="region of interest" description="Disordered" evidence="1">
    <location>
        <begin position="1"/>
        <end position="107"/>
    </location>
</feature>
<dbReference type="AlphaFoldDB" id="A0A7J8YJ01"/>
<proteinExistence type="predicted"/>
<feature type="compositionally biased region" description="Low complexity" evidence="1">
    <location>
        <begin position="32"/>
        <end position="51"/>
    </location>
</feature>
<feature type="region of interest" description="Disordered" evidence="1">
    <location>
        <begin position="345"/>
        <end position="561"/>
    </location>
</feature>
<feature type="compositionally biased region" description="Acidic residues" evidence="1">
    <location>
        <begin position="352"/>
        <end position="378"/>
    </location>
</feature>
<sequence>MDPERPHRSTSINNSSTSGNNTTSELFICFTSRLSSSSSMKISSKSILSPGRSRESSSHISLSSSLSRRLRNNGSLKGGQASPMFPTNSGKKRGSGFDNPEPSSPKVTCIGQVRVKTKKQGKKFRACRSKRRGEVSFRKVDHNNGGNSLDSSSSQDYNMGHFLSSNSSHHQQQQECKKWVHLPLTICEALRAFGAEFNCFLPCRSSCMANQRDKEGKTRGSSANVGNGNKNGNGRSSCGAVFTRWLVAVQEGEGKEREIELVVGGGEDDERRESSEMMMMRSSQRRHVFEDIEINDFANENKGDDDDEAAARVSICIPPKNALLLMRCRSDPVKMAALANKFWETPVPKDEHDDEGEEDGNEREGEVEEHELVQEDTLEVEREEREVKFEQEMEHQVSEVSDMYVYCEANEEQEEIPETEAEAEAEAEAKTEVESVLVKNGSTGVAEETSIEYQDQEHEHEDEHEVEEDPQESTSKKQTLTEVPLSLENEADIEELHLAEEENVNGNGEEEREEQTKAEEVEEEDSTVEEEEEGETSQERSELEYPETDPENESKESESQDKLLPDCLLLMMCEPKLSMEVSKETWVCSTDFIRWLPEKRKQQVVKPKDSGDEPKRRISVDSNPLPIFLQPPRSSCSFPAAPPMDTAGAEAVNGAGSGGSKTTMMEHKLVGGKGYEPFPLTRCKSEPRRSSAKLAPDACFWKNRKLEPTSVGVGGVLMSRVGRLAEAPPDVNFEPLHCFHGGGNENNGLTDDLIVQFVTSL</sequence>
<organism evidence="2 3">
    <name type="scientific">Gossypium aridum</name>
    <name type="common">American cotton</name>
    <name type="synonym">Erioxylum aridum</name>
    <dbReference type="NCBI Taxonomy" id="34290"/>
    <lineage>
        <taxon>Eukaryota</taxon>
        <taxon>Viridiplantae</taxon>
        <taxon>Streptophyta</taxon>
        <taxon>Embryophyta</taxon>
        <taxon>Tracheophyta</taxon>
        <taxon>Spermatophyta</taxon>
        <taxon>Magnoliopsida</taxon>
        <taxon>eudicotyledons</taxon>
        <taxon>Gunneridae</taxon>
        <taxon>Pentapetalae</taxon>
        <taxon>rosids</taxon>
        <taxon>malvids</taxon>
        <taxon>Malvales</taxon>
        <taxon>Malvaceae</taxon>
        <taxon>Malvoideae</taxon>
        <taxon>Gossypium</taxon>
    </lineage>
</organism>
<dbReference type="EMBL" id="JABFAA010000013">
    <property type="protein sequence ID" value="MBA0699577.1"/>
    <property type="molecule type" value="Genomic_DNA"/>
</dbReference>
<comment type="caution">
    <text evidence="2">The sequence shown here is derived from an EMBL/GenBank/DDBJ whole genome shotgun (WGS) entry which is preliminary data.</text>
</comment>
<name>A0A7J8YJ01_GOSAI</name>
<reference evidence="2 3" key="1">
    <citation type="journal article" date="2019" name="Genome Biol. Evol.">
        <title>Insights into the evolution of the New World diploid cottons (Gossypium, subgenus Houzingenia) based on genome sequencing.</title>
        <authorList>
            <person name="Grover C.E."/>
            <person name="Arick M.A. 2nd"/>
            <person name="Thrash A."/>
            <person name="Conover J.L."/>
            <person name="Sanders W.S."/>
            <person name="Peterson D.G."/>
            <person name="Frelichowski J.E."/>
            <person name="Scheffler J.A."/>
            <person name="Scheffler B.E."/>
            <person name="Wendel J.F."/>
        </authorList>
    </citation>
    <scope>NUCLEOTIDE SEQUENCE [LARGE SCALE GENOMIC DNA]</scope>
    <source>
        <strain evidence="2">185</strain>
        <tissue evidence="2">Leaf</tissue>
    </source>
</reference>
<dbReference type="PANTHER" id="PTHR33448:SF4">
    <property type="entry name" value="CHLOROPLAST PROTEIN HCF243"/>
    <property type="match status" value="1"/>
</dbReference>
<dbReference type="PANTHER" id="PTHR33448">
    <property type="entry name" value="CHLOROPLAST PROTEIN HCF243-RELATED"/>
    <property type="match status" value="1"/>
</dbReference>
<dbReference type="Proteomes" id="UP000593577">
    <property type="component" value="Unassembled WGS sequence"/>
</dbReference>
<evidence type="ECO:0000313" key="3">
    <source>
        <dbReference type="Proteomes" id="UP000593577"/>
    </source>
</evidence>
<gene>
    <name evidence="2" type="ORF">Goari_001195</name>
</gene>
<feature type="compositionally biased region" description="Acidic residues" evidence="1">
    <location>
        <begin position="520"/>
        <end position="536"/>
    </location>
</feature>
<feature type="compositionally biased region" description="Basic and acidic residues" evidence="1">
    <location>
        <begin position="552"/>
        <end position="561"/>
    </location>
</feature>
<evidence type="ECO:0000313" key="2">
    <source>
        <dbReference type="EMBL" id="MBA0699577.1"/>
    </source>
</evidence>
<evidence type="ECO:0000256" key="1">
    <source>
        <dbReference type="SAM" id="MobiDB-lite"/>
    </source>
</evidence>
<accession>A0A7J8YJ01</accession>
<feature type="compositionally biased region" description="Basic and acidic residues" evidence="1">
    <location>
        <begin position="600"/>
        <end position="619"/>
    </location>
</feature>
<protein>
    <submittedName>
        <fullName evidence="2">Uncharacterized protein</fullName>
    </submittedName>
</protein>
<feature type="compositionally biased region" description="Low complexity" evidence="1">
    <location>
        <begin position="58"/>
        <end position="75"/>
    </location>
</feature>
<feature type="compositionally biased region" description="Basic and acidic residues" evidence="1">
    <location>
        <begin position="379"/>
        <end position="397"/>
    </location>
</feature>
<feature type="region of interest" description="Disordered" evidence="1">
    <location>
        <begin position="600"/>
        <end position="624"/>
    </location>
</feature>
<keyword evidence="3" id="KW-1185">Reference proteome</keyword>
<feature type="compositionally biased region" description="Low complexity" evidence="1">
    <location>
        <begin position="9"/>
        <end position="24"/>
    </location>
</feature>
<feature type="compositionally biased region" description="Acidic residues" evidence="1">
    <location>
        <begin position="409"/>
        <end position="426"/>
    </location>
</feature>